<sequence length="204" mass="22180">MNTSRRQWILGTPLLVGAAVVGGLIPEAAASACPTDGTPEQFTPKKPKDPNPLDNELEKYPTCPYCGMNRREHHASRHLIHFEDDLVDGVCSLHCAAISLAINLDRVPKAIHVADFGSKSEPRPLVESDKAVYLLGSTIKTAMTTRGKPGFADRGVAEGMRKEQGGELVAFEDALTAAYADMAKDTVAIRKRRLERRQKMSQGG</sequence>
<comment type="caution">
    <text evidence="3">The sequence shown here is derived from an EMBL/GenBank/DDBJ whole genome shotgun (WGS) entry which is preliminary data.</text>
</comment>
<accession>A0ABQ0C5L2</accession>
<dbReference type="Gene3D" id="3.30.70.2050">
    <property type="match status" value="1"/>
</dbReference>
<dbReference type="Pfam" id="PF05573">
    <property type="entry name" value="NosL"/>
    <property type="match status" value="1"/>
</dbReference>
<reference evidence="3 4" key="1">
    <citation type="submission" date="2024-05" db="EMBL/GenBank/DDBJ databases">
        <authorList>
            <consortium name="Candidatus Magnetaquicoccaceae bacterium FCR-1 genome sequencing consortium"/>
            <person name="Shimoshige H."/>
            <person name="Shimamura S."/>
            <person name="Taoka A."/>
            <person name="Kobayashi H."/>
            <person name="Maekawa T."/>
        </authorList>
    </citation>
    <scope>NUCLEOTIDE SEQUENCE [LARGE SCALE GENOMIC DNA]</scope>
    <source>
        <strain evidence="3 4">FCR-1</strain>
    </source>
</reference>
<feature type="compositionally biased region" description="Basic and acidic residues" evidence="1">
    <location>
        <begin position="46"/>
        <end position="56"/>
    </location>
</feature>
<evidence type="ECO:0000256" key="2">
    <source>
        <dbReference type="SAM" id="SignalP"/>
    </source>
</evidence>
<keyword evidence="4" id="KW-1185">Reference proteome</keyword>
<reference evidence="3 4" key="2">
    <citation type="submission" date="2024-09" db="EMBL/GenBank/DDBJ databases">
        <title>Draft genome sequence of Candidatus Magnetaquicoccaceae bacterium FCR-1.</title>
        <authorList>
            <person name="Shimoshige H."/>
            <person name="Shimamura S."/>
            <person name="Taoka A."/>
            <person name="Kobayashi H."/>
            <person name="Maekawa T."/>
        </authorList>
    </citation>
    <scope>NUCLEOTIDE SEQUENCE [LARGE SCALE GENOMIC DNA]</scope>
    <source>
        <strain evidence="3 4">FCR-1</strain>
    </source>
</reference>
<keyword evidence="2" id="KW-0732">Signal</keyword>
<evidence type="ECO:0000313" key="4">
    <source>
        <dbReference type="Proteomes" id="UP001628193"/>
    </source>
</evidence>
<dbReference type="PANTHER" id="PTHR41247:SF1">
    <property type="entry name" value="HTH-TYPE TRANSCRIPTIONAL REPRESSOR YCNK"/>
    <property type="match status" value="1"/>
</dbReference>
<evidence type="ECO:0008006" key="5">
    <source>
        <dbReference type="Google" id="ProtNLM"/>
    </source>
</evidence>
<dbReference type="PROSITE" id="PS51318">
    <property type="entry name" value="TAT"/>
    <property type="match status" value="1"/>
</dbReference>
<dbReference type="Proteomes" id="UP001628193">
    <property type="component" value="Unassembled WGS sequence"/>
</dbReference>
<feature type="chain" id="PRO_5046341022" description="Twin-arginine translocation pathway signal protein" evidence="2">
    <location>
        <begin position="33"/>
        <end position="204"/>
    </location>
</feature>
<dbReference type="RefSeq" id="WP_420903891.1">
    <property type="nucleotide sequence ID" value="NZ_BAAFGK010000002.1"/>
</dbReference>
<dbReference type="EMBL" id="BAAFGK010000002">
    <property type="protein sequence ID" value="GAB0056173.1"/>
    <property type="molecule type" value="Genomic_DNA"/>
</dbReference>
<gene>
    <name evidence="3" type="ORF">SIID45300_00478</name>
</gene>
<dbReference type="SUPFAM" id="SSF160387">
    <property type="entry name" value="NosL/MerB-like"/>
    <property type="match status" value="1"/>
</dbReference>
<evidence type="ECO:0000313" key="3">
    <source>
        <dbReference type="EMBL" id="GAB0056173.1"/>
    </source>
</evidence>
<proteinExistence type="predicted"/>
<dbReference type="InterPro" id="IPR006311">
    <property type="entry name" value="TAT_signal"/>
</dbReference>
<protein>
    <recommendedName>
        <fullName evidence="5">Twin-arginine translocation pathway signal protein</fullName>
    </recommendedName>
</protein>
<feature type="region of interest" description="Disordered" evidence="1">
    <location>
        <begin position="32"/>
        <end position="56"/>
    </location>
</feature>
<dbReference type="PANTHER" id="PTHR41247">
    <property type="entry name" value="HTH-TYPE TRANSCRIPTIONAL REPRESSOR YCNK"/>
    <property type="match status" value="1"/>
</dbReference>
<evidence type="ECO:0000256" key="1">
    <source>
        <dbReference type="SAM" id="MobiDB-lite"/>
    </source>
</evidence>
<name>A0ABQ0C5L2_9PROT</name>
<dbReference type="InterPro" id="IPR008719">
    <property type="entry name" value="N2O_reductase_NosL"/>
</dbReference>
<feature type="signal peptide" evidence="2">
    <location>
        <begin position="1"/>
        <end position="32"/>
    </location>
</feature>
<organism evidence="3 4">
    <name type="scientific">Candidatus Magnetaquiglobus chichijimensis</name>
    <dbReference type="NCBI Taxonomy" id="3141448"/>
    <lineage>
        <taxon>Bacteria</taxon>
        <taxon>Pseudomonadati</taxon>
        <taxon>Pseudomonadota</taxon>
        <taxon>Magnetococcia</taxon>
        <taxon>Magnetococcales</taxon>
        <taxon>Candidatus Magnetaquicoccaceae</taxon>
        <taxon>Candidatus Magnetaquiglobus</taxon>
    </lineage>
</organism>